<reference evidence="2 3" key="1">
    <citation type="submission" date="2016-10" db="EMBL/GenBank/DDBJ databases">
        <authorList>
            <person name="de Groot N.N."/>
        </authorList>
    </citation>
    <scope>NUCLEOTIDE SEQUENCE [LARGE SCALE GENOMIC DNA]</scope>
    <source>
        <strain evidence="2 3">L14</strain>
    </source>
</reference>
<dbReference type="InterPro" id="IPR029080">
    <property type="entry name" value="Imm40"/>
</dbReference>
<dbReference type="Proteomes" id="UP000183843">
    <property type="component" value="Unassembled WGS sequence"/>
</dbReference>
<sequence length="112" mass="12446">MDDIIFLTNHPGRVSLSSLGIGDPAFAYADIKNILQELSAGNYVILGGDVYRCQNGQPEITGDSWYYEHNHLLLAKNDVSNSIAAALSYIENYHKLNGAEYLYSLIVKKTHL</sequence>
<organism evidence="2 3">
    <name type="scientific">Selenomonas ruminantium</name>
    <dbReference type="NCBI Taxonomy" id="971"/>
    <lineage>
        <taxon>Bacteria</taxon>
        <taxon>Bacillati</taxon>
        <taxon>Bacillota</taxon>
        <taxon>Negativicutes</taxon>
        <taxon>Selenomonadales</taxon>
        <taxon>Selenomonadaceae</taxon>
        <taxon>Selenomonas</taxon>
    </lineage>
</organism>
<accession>A0A1I0XFR1</accession>
<evidence type="ECO:0000259" key="1">
    <source>
        <dbReference type="Pfam" id="PF15569"/>
    </source>
</evidence>
<gene>
    <name evidence="2" type="ORF">SAMN05216587_105155</name>
</gene>
<protein>
    <submittedName>
        <fullName evidence="2">Immunity protein 40</fullName>
    </submittedName>
</protein>
<dbReference type="EMBL" id="FOJX01000005">
    <property type="protein sequence ID" value="SFA99276.1"/>
    <property type="molecule type" value="Genomic_DNA"/>
</dbReference>
<feature type="domain" description="Immunity protein 40" evidence="1">
    <location>
        <begin position="15"/>
        <end position="107"/>
    </location>
</feature>
<proteinExistence type="predicted"/>
<evidence type="ECO:0000313" key="2">
    <source>
        <dbReference type="EMBL" id="SFA99276.1"/>
    </source>
</evidence>
<dbReference type="RefSeq" id="WP_074815232.1">
    <property type="nucleotide sequence ID" value="NZ_FOJX01000005.1"/>
</dbReference>
<dbReference type="Pfam" id="PF15569">
    <property type="entry name" value="Imm40"/>
    <property type="match status" value="1"/>
</dbReference>
<dbReference type="AlphaFoldDB" id="A0A1I0XFR1"/>
<name>A0A1I0XFR1_SELRU</name>
<evidence type="ECO:0000313" key="3">
    <source>
        <dbReference type="Proteomes" id="UP000183843"/>
    </source>
</evidence>